<comment type="caution">
    <text evidence="1">The sequence shown here is derived from an EMBL/GenBank/DDBJ whole genome shotgun (WGS) entry which is preliminary data.</text>
</comment>
<keyword evidence="2" id="KW-1185">Reference proteome</keyword>
<dbReference type="AlphaFoldDB" id="A0A176WNL8"/>
<proteinExistence type="predicted"/>
<name>A0A176WNL8_MARPO</name>
<dbReference type="Proteomes" id="UP000077202">
    <property type="component" value="Unassembled WGS sequence"/>
</dbReference>
<sequence>MRSRFRSRNSKGVVGRESKLTQPVGEDFFMAASAAAAVLPAAGSAIARAGLGNLNSDIAIRLPRHSSIVNGAFRGQRVKRRAAARNVLSYRTRPTICLGRHDRDQDSENSKPSLADICRCLQHCFFEICVENRGRPAGTALHEFVGAAVAAYLAGHTRDRLSLQLAYGDNGMEESKLETEGFRLTASEEQYRSQWLDTIYTTLQFLKVVDNQASRSSPVTAQTDSHLFSIVRRVVEGQQSGDEQSFVKFDRGLATKGASGGAIAQREAVAPQFIPLTQLVLLTMKVVNEDISV</sequence>
<reference evidence="1" key="1">
    <citation type="submission" date="2016-03" db="EMBL/GenBank/DDBJ databases">
        <title>Mechanisms controlling the formation of the plant cell surface in tip-growing cells are functionally conserved among land plants.</title>
        <authorList>
            <person name="Honkanen S."/>
            <person name="Jones V.A."/>
            <person name="Morieri G."/>
            <person name="Champion C."/>
            <person name="Hetherington A.J."/>
            <person name="Kelly S."/>
            <person name="Saint-Marcoux D."/>
            <person name="Proust H."/>
            <person name="Prescott H."/>
            <person name="Dolan L."/>
        </authorList>
    </citation>
    <scope>NUCLEOTIDE SEQUENCE [LARGE SCALE GENOMIC DNA]</scope>
    <source>
        <tissue evidence="1">Whole gametophyte</tissue>
    </source>
</reference>
<evidence type="ECO:0000313" key="1">
    <source>
        <dbReference type="EMBL" id="OAE34193.1"/>
    </source>
</evidence>
<protein>
    <submittedName>
        <fullName evidence="1">Uncharacterized protein</fullName>
    </submittedName>
</protein>
<dbReference type="EMBL" id="LVLJ01000445">
    <property type="protein sequence ID" value="OAE34193.1"/>
    <property type="molecule type" value="Genomic_DNA"/>
</dbReference>
<gene>
    <name evidence="1" type="ORF">AXG93_1593s1520</name>
</gene>
<evidence type="ECO:0000313" key="2">
    <source>
        <dbReference type="Proteomes" id="UP000077202"/>
    </source>
</evidence>
<organism evidence="1 2">
    <name type="scientific">Marchantia polymorpha subsp. ruderalis</name>
    <dbReference type="NCBI Taxonomy" id="1480154"/>
    <lineage>
        <taxon>Eukaryota</taxon>
        <taxon>Viridiplantae</taxon>
        <taxon>Streptophyta</taxon>
        <taxon>Embryophyta</taxon>
        <taxon>Marchantiophyta</taxon>
        <taxon>Marchantiopsida</taxon>
        <taxon>Marchantiidae</taxon>
        <taxon>Marchantiales</taxon>
        <taxon>Marchantiaceae</taxon>
        <taxon>Marchantia</taxon>
    </lineage>
</organism>
<accession>A0A176WNL8</accession>